<sequence length="177" mass="19719">MDSNESVFVSVVARRPLTVPVTAFSKETRWDMAAFCRDVVCTVYAFWHPYKLQNTTNCCLLSWGRLWRSSNERYVRSFTPPSSPPAFVSPSHSHSADFQRSTTPPLSSACGIQTTSPTCLCLSSLSLLSLSPTQFTLLPPPPLHLVTMETLGPYGDKLMLVHKESKCVCLRKALSFK</sequence>
<comment type="caution">
    <text evidence="1">The sequence shown here is derived from an EMBL/GenBank/DDBJ whole genome shotgun (WGS) entry which is preliminary data.</text>
</comment>
<dbReference type="Proteomes" id="UP000518266">
    <property type="component" value="Unassembled WGS sequence"/>
</dbReference>
<proteinExistence type="predicted"/>
<name>A0A7J5ZCF7_DISMA</name>
<feature type="non-terminal residue" evidence="1">
    <location>
        <position position="177"/>
    </location>
</feature>
<accession>A0A7J5ZCF7</accession>
<dbReference type="EMBL" id="JAAKFY010000003">
    <property type="protein sequence ID" value="KAF3859250.1"/>
    <property type="molecule type" value="Genomic_DNA"/>
</dbReference>
<gene>
    <name evidence="1" type="ORF">F7725_021649</name>
</gene>
<keyword evidence="2" id="KW-1185">Reference proteome</keyword>
<dbReference type="AlphaFoldDB" id="A0A7J5ZCF7"/>
<protein>
    <submittedName>
        <fullName evidence="1">Uncharacterized protein</fullName>
    </submittedName>
</protein>
<evidence type="ECO:0000313" key="1">
    <source>
        <dbReference type="EMBL" id="KAF3859250.1"/>
    </source>
</evidence>
<reference evidence="1 2" key="1">
    <citation type="submission" date="2020-03" db="EMBL/GenBank/DDBJ databases">
        <title>Dissostichus mawsoni Genome sequencing and assembly.</title>
        <authorList>
            <person name="Park H."/>
        </authorList>
    </citation>
    <scope>NUCLEOTIDE SEQUENCE [LARGE SCALE GENOMIC DNA]</scope>
    <source>
        <strain evidence="1">DM0001</strain>
        <tissue evidence="1">Muscle</tissue>
    </source>
</reference>
<organism evidence="1 2">
    <name type="scientific">Dissostichus mawsoni</name>
    <name type="common">Antarctic cod</name>
    <dbReference type="NCBI Taxonomy" id="36200"/>
    <lineage>
        <taxon>Eukaryota</taxon>
        <taxon>Metazoa</taxon>
        <taxon>Chordata</taxon>
        <taxon>Craniata</taxon>
        <taxon>Vertebrata</taxon>
        <taxon>Euteleostomi</taxon>
        <taxon>Actinopterygii</taxon>
        <taxon>Neopterygii</taxon>
        <taxon>Teleostei</taxon>
        <taxon>Neoteleostei</taxon>
        <taxon>Acanthomorphata</taxon>
        <taxon>Eupercaria</taxon>
        <taxon>Perciformes</taxon>
        <taxon>Notothenioidei</taxon>
        <taxon>Nototheniidae</taxon>
        <taxon>Dissostichus</taxon>
    </lineage>
</organism>
<evidence type="ECO:0000313" key="2">
    <source>
        <dbReference type="Proteomes" id="UP000518266"/>
    </source>
</evidence>